<keyword evidence="3" id="KW-1185">Reference proteome</keyword>
<protein>
    <submittedName>
        <fullName evidence="2">Uncharacterized protein</fullName>
    </submittedName>
</protein>
<dbReference type="AlphaFoldDB" id="A0AAX6F9U2"/>
<evidence type="ECO:0000313" key="3">
    <source>
        <dbReference type="Proteomes" id="UP001140949"/>
    </source>
</evidence>
<proteinExistence type="predicted"/>
<evidence type="ECO:0000256" key="1">
    <source>
        <dbReference type="SAM" id="Phobius"/>
    </source>
</evidence>
<name>A0AAX6F9U2_IRIPA</name>
<organism evidence="2 3">
    <name type="scientific">Iris pallida</name>
    <name type="common">Sweet iris</name>
    <dbReference type="NCBI Taxonomy" id="29817"/>
    <lineage>
        <taxon>Eukaryota</taxon>
        <taxon>Viridiplantae</taxon>
        <taxon>Streptophyta</taxon>
        <taxon>Embryophyta</taxon>
        <taxon>Tracheophyta</taxon>
        <taxon>Spermatophyta</taxon>
        <taxon>Magnoliopsida</taxon>
        <taxon>Liliopsida</taxon>
        <taxon>Asparagales</taxon>
        <taxon>Iridaceae</taxon>
        <taxon>Iridoideae</taxon>
        <taxon>Irideae</taxon>
        <taxon>Iris</taxon>
    </lineage>
</organism>
<keyword evidence="1" id="KW-1133">Transmembrane helix</keyword>
<feature type="transmembrane region" description="Helical" evidence="1">
    <location>
        <begin position="12"/>
        <end position="38"/>
    </location>
</feature>
<keyword evidence="1" id="KW-0472">Membrane</keyword>
<keyword evidence="1" id="KW-0812">Transmembrane</keyword>
<reference evidence="2" key="2">
    <citation type="submission" date="2023-04" db="EMBL/GenBank/DDBJ databases">
        <authorList>
            <person name="Bruccoleri R.E."/>
            <person name="Oakeley E.J."/>
            <person name="Faust A.-M."/>
            <person name="Dessus-Babus S."/>
            <person name="Altorfer M."/>
            <person name="Burckhardt D."/>
            <person name="Oertli M."/>
            <person name="Naumann U."/>
            <person name="Petersen F."/>
            <person name="Wong J."/>
        </authorList>
    </citation>
    <scope>NUCLEOTIDE SEQUENCE</scope>
    <source>
        <strain evidence="2">GSM-AAB239-AS_SAM_17_03QT</strain>
        <tissue evidence="2">Leaf</tissue>
    </source>
</reference>
<comment type="caution">
    <text evidence="2">The sequence shown here is derived from an EMBL/GenBank/DDBJ whole genome shotgun (WGS) entry which is preliminary data.</text>
</comment>
<dbReference type="Proteomes" id="UP001140949">
    <property type="component" value="Unassembled WGS sequence"/>
</dbReference>
<dbReference type="EMBL" id="JANAVB010030817">
    <property type="protein sequence ID" value="KAJ6812983.1"/>
    <property type="molecule type" value="Genomic_DNA"/>
</dbReference>
<accession>A0AAX6F9U2</accession>
<evidence type="ECO:0000313" key="2">
    <source>
        <dbReference type="EMBL" id="KAJ6812983.1"/>
    </source>
</evidence>
<gene>
    <name evidence="2" type="ORF">M6B38_146605</name>
</gene>
<reference evidence="2" key="1">
    <citation type="journal article" date="2023" name="GigaByte">
        <title>Genome assembly of the bearded iris, Iris pallida Lam.</title>
        <authorList>
            <person name="Bruccoleri R.E."/>
            <person name="Oakeley E.J."/>
            <person name="Faust A.M.E."/>
            <person name="Altorfer M."/>
            <person name="Dessus-Babus S."/>
            <person name="Burckhardt D."/>
            <person name="Oertli M."/>
            <person name="Naumann U."/>
            <person name="Petersen F."/>
            <person name="Wong J."/>
        </authorList>
    </citation>
    <scope>NUCLEOTIDE SEQUENCE</scope>
    <source>
        <strain evidence="2">GSM-AAB239-AS_SAM_17_03QT</strain>
    </source>
</reference>
<sequence>MSRKNRSSCTRITCIIGKITGGLVSLSFLVSKIVIMFVSRPRTLLSCVLQVFQLDLSMIQ</sequence>